<dbReference type="GO" id="GO:0019316">
    <property type="term" value="P:D-allose catabolic process"/>
    <property type="evidence" value="ECO:0007669"/>
    <property type="project" value="TreeGrafter"/>
</dbReference>
<protein>
    <recommendedName>
        <fullName evidence="6">Ribose 5-phosphate isomerase</fullName>
    </recommendedName>
</protein>
<dbReference type="Pfam" id="PF02502">
    <property type="entry name" value="LacAB_rpiB"/>
    <property type="match status" value="1"/>
</dbReference>
<dbReference type="GO" id="GO:0009052">
    <property type="term" value="P:pentose-phosphate shunt, non-oxidative branch"/>
    <property type="evidence" value="ECO:0007669"/>
    <property type="project" value="TreeGrafter"/>
</dbReference>
<dbReference type="NCBIfam" id="NF004051">
    <property type="entry name" value="PRK05571.1"/>
    <property type="match status" value="1"/>
</dbReference>
<gene>
    <name evidence="4" type="ORF">AMJ83_03550</name>
</gene>
<proteinExistence type="inferred from homology"/>
<evidence type="ECO:0008006" key="6">
    <source>
        <dbReference type="Google" id="ProtNLM"/>
    </source>
</evidence>
<dbReference type="InterPro" id="IPR036569">
    <property type="entry name" value="RpiB_LacA_LacB_sf"/>
</dbReference>
<evidence type="ECO:0000256" key="2">
    <source>
        <dbReference type="ARBA" id="ARBA00023235"/>
    </source>
</evidence>
<evidence type="ECO:0000313" key="5">
    <source>
        <dbReference type="Proteomes" id="UP000051373"/>
    </source>
</evidence>
<reference evidence="4 5" key="1">
    <citation type="journal article" date="2015" name="Microbiome">
        <title>Genomic resolution of linkages in carbon, nitrogen, and sulfur cycling among widespread estuary sediment bacteria.</title>
        <authorList>
            <person name="Baker B.J."/>
            <person name="Lazar C.S."/>
            <person name="Teske A.P."/>
            <person name="Dick G.J."/>
        </authorList>
    </citation>
    <scope>NUCLEOTIDE SEQUENCE [LARGE SCALE GENOMIC DNA]</scope>
    <source>
        <strain evidence="4">SM23_42</strain>
    </source>
</reference>
<feature type="active site" description="Proton acceptor" evidence="3">
    <location>
        <position position="65"/>
    </location>
</feature>
<dbReference type="Proteomes" id="UP000051373">
    <property type="component" value="Unassembled WGS sequence"/>
</dbReference>
<feature type="active site" description="Proton donor" evidence="3">
    <location>
        <position position="98"/>
    </location>
</feature>
<dbReference type="STRING" id="1703779.AMJ83_03550"/>
<dbReference type="GO" id="GO:0004751">
    <property type="term" value="F:ribose-5-phosphate isomerase activity"/>
    <property type="evidence" value="ECO:0007669"/>
    <property type="project" value="TreeGrafter"/>
</dbReference>
<accession>A0A0S8FTR0</accession>
<evidence type="ECO:0000313" key="4">
    <source>
        <dbReference type="EMBL" id="KPK64087.1"/>
    </source>
</evidence>
<dbReference type="InterPro" id="IPR004785">
    <property type="entry name" value="RpiB"/>
</dbReference>
<dbReference type="PANTHER" id="PTHR30345:SF0">
    <property type="entry name" value="DNA DAMAGE-REPAIR_TOLERATION PROTEIN DRT102"/>
    <property type="match status" value="1"/>
</dbReference>
<dbReference type="AlphaFoldDB" id="A0A0S8FTR0"/>
<comment type="caution">
    <text evidence="4">The sequence shown here is derived from an EMBL/GenBank/DDBJ whole genome shotgun (WGS) entry which is preliminary data.</text>
</comment>
<sequence>MKIGIGTDHRGFKTKSQIVQFLRKQGCEVLDYGAENEESVDYPDIAIEVAEAVAAGKVTYGVLLCHTGQGMVMAANKVRGVRAAFCTEPEYARFARAHNNANVLVMPAGFVEFGKGMQDIIETFLNTKFEGGRHLRRINKIKDYEDSAHRI</sequence>
<name>A0A0S8FTR0_UNCW3</name>
<organism evidence="4 5">
    <name type="scientific">candidate division WOR_3 bacterium SM23_42</name>
    <dbReference type="NCBI Taxonomy" id="1703779"/>
    <lineage>
        <taxon>Bacteria</taxon>
        <taxon>Bacteria division WOR-3</taxon>
    </lineage>
</organism>
<dbReference type="NCBIfam" id="TIGR00689">
    <property type="entry name" value="rpiB_lacA_lacB"/>
    <property type="match status" value="1"/>
</dbReference>
<dbReference type="EMBL" id="LJUJ01000005">
    <property type="protein sequence ID" value="KPK64087.1"/>
    <property type="molecule type" value="Genomic_DNA"/>
</dbReference>
<evidence type="ECO:0000256" key="1">
    <source>
        <dbReference type="ARBA" id="ARBA00008754"/>
    </source>
</evidence>
<evidence type="ECO:0000256" key="3">
    <source>
        <dbReference type="PIRSR" id="PIRSR005384-1"/>
    </source>
</evidence>
<dbReference type="PIRSF" id="PIRSF005384">
    <property type="entry name" value="RpiB_LacA_B"/>
    <property type="match status" value="1"/>
</dbReference>
<comment type="similarity">
    <text evidence="1">Belongs to the LacAB/RpiB family.</text>
</comment>
<dbReference type="Gene3D" id="3.40.1400.10">
    <property type="entry name" value="Sugar-phosphate isomerase, RpiB/LacA/LacB"/>
    <property type="match status" value="1"/>
</dbReference>
<dbReference type="SUPFAM" id="SSF89623">
    <property type="entry name" value="Ribose/Galactose isomerase RpiB/AlsB"/>
    <property type="match status" value="1"/>
</dbReference>
<dbReference type="PATRIC" id="fig|1703779.3.peg.782"/>
<dbReference type="InterPro" id="IPR003500">
    <property type="entry name" value="RpiB_LacA_LacB"/>
</dbReference>
<dbReference type="PANTHER" id="PTHR30345">
    <property type="entry name" value="RIBOSE-5-PHOSPHATE ISOMERASE B"/>
    <property type="match status" value="1"/>
</dbReference>
<keyword evidence="2" id="KW-0413">Isomerase</keyword>
<dbReference type="NCBIfam" id="TIGR01120">
    <property type="entry name" value="rpiB"/>
    <property type="match status" value="1"/>
</dbReference>